<sequence>MEEIVANNKVAIYTALFGNYDDLIEPKGNFDNCDFICFTDQRHLKSQKWKIIFVDVSNENDPVYLNRKYKFLPHEYLKEYNESMYVDANIQIINNPFRMVLNYLNTASICIPKHFERDCIYEEISQCILLNKVSLDDGNAAINELEKNGYPKKIGLGENNIIIRRHNNPDVIFLMERWWSFFNQGAKRDQFSLLYLSWKYNVKITLMNETSRNRNEYFRYHLHRSEKKLPLLERVYLYMKANRFRHPIYDYVCRIYACKRS</sequence>
<feature type="domain" description="TOD1/MUCI70 glycosyltransferase-like" evidence="1">
    <location>
        <begin position="5"/>
        <end position="206"/>
    </location>
</feature>
<evidence type="ECO:0000259" key="1">
    <source>
        <dbReference type="Pfam" id="PF04765"/>
    </source>
</evidence>
<name>E0SFU6_DICD3</name>
<dbReference type="STRING" id="198628.Dda3937_03918"/>
<dbReference type="InterPro" id="IPR048354">
    <property type="entry name" value="TOD1_MUCI70_glycTrfase_dom"/>
</dbReference>
<proteinExistence type="predicted"/>
<evidence type="ECO:0000313" key="2">
    <source>
        <dbReference type="EMBL" id="ADM97619.1"/>
    </source>
</evidence>
<keyword evidence="2" id="KW-0808">Transferase</keyword>
<organism evidence="2 3">
    <name type="scientific">Dickeya dadantii (strain 3937)</name>
    <name type="common">Erwinia chrysanthemi (strain 3937)</name>
    <dbReference type="NCBI Taxonomy" id="198628"/>
    <lineage>
        <taxon>Bacteria</taxon>
        <taxon>Pseudomonadati</taxon>
        <taxon>Pseudomonadota</taxon>
        <taxon>Gammaproteobacteria</taxon>
        <taxon>Enterobacterales</taxon>
        <taxon>Pectobacteriaceae</taxon>
        <taxon>Dickeya</taxon>
    </lineage>
</organism>
<accession>E0SFU6</accession>
<dbReference type="Pfam" id="PF04765">
    <property type="entry name" value="TOD1_MUCI70"/>
    <property type="match status" value="1"/>
</dbReference>
<dbReference type="AlphaFoldDB" id="E0SFU6"/>
<reference evidence="2 3" key="1">
    <citation type="journal article" date="2011" name="J. Bacteriol.">
        <title>Genome sequence of the plant-pathogenic bacterium Dickeya dadantii 3937.</title>
        <authorList>
            <person name="Glasner J.D."/>
            <person name="Yang C.H."/>
            <person name="Reverchon S."/>
            <person name="Hugouvieux-Cotte-Pattat N."/>
            <person name="Condemine G."/>
            <person name="Bohin J.P."/>
            <person name="Van Gijsegem F."/>
            <person name="Yang S."/>
            <person name="Franza T."/>
            <person name="Expert D."/>
            <person name="Plunkett G. III"/>
            <person name="San Francisco M.J."/>
            <person name="Charkowski A.O."/>
            <person name="Py B."/>
            <person name="Bell K."/>
            <person name="Rauscher L."/>
            <person name="Rodriguez-Palenzuela P."/>
            <person name="Toussaint A."/>
            <person name="Holeva M.C."/>
            <person name="He S.Y."/>
            <person name="Douet V."/>
            <person name="Boccara M."/>
            <person name="Blanco C."/>
            <person name="Toth I."/>
            <person name="Anderson B.D."/>
            <person name="Biehl B.S."/>
            <person name="Mau B."/>
            <person name="Flynn S.M."/>
            <person name="Barras F."/>
            <person name="Lindeberg M."/>
            <person name="Birch P.R."/>
            <person name="Tsuyumu S."/>
            <person name="Shi X."/>
            <person name="Hibbing M."/>
            <person name="Yap M.N."/>
            <person name="Carpentier M."/>
            <person name="Dassa E."/>
            <person name="Umehara M."/>
            <person name="Kim J.F."/>
            <person name="Rusch M."/>
            <person name="Soni P."/>
            <person name="Mayhew G.F."/>
            <person name="Fouts D.E."/>
            <person name="Gill S.R."/>
            <person name="Blattner F.R."/>
            <person name="Keen N.T."/>
            <person name="Perna N.T."/>
        </authorList>
    </citation>
    <scope>NUCLEOTIDE SEQUENCE [LARGE SCALE GENOMIC DNA]</scope>
    <source>
        <strain evidence="2 3">3937</strain>
    </source>
</reference>
<protein>
    <submittedName>
        <fullName evidence="2">Putative glycosyltransferase</fullName>
    </submittedName>
</protein>
<dbReference type="Proteomes" id="UP000006859">
    <property type="component" value="Chromosome"/>
</dbReference>
<dbReference type="eggNOG" id="COG1216">
    <property type="taxonomic scope" value="Bacteria"/>
</dbReference>
<evidence type="ECO:0000313" key="3">
    <source>
        <dbReference type="Proteomes" id="UP000006859"/>
    </source>
</evidence>
<dbReference type="HOGENOM" id="CLU_078992_1_0_6"/>
<dbReference type="OrthoDB" id="9179784at2"/>
<keyword evidence="3" id="KW-1185">Reference proteome</keyword>
<dbReference type="GO" id="GO:0016740">
    <property type="term" value="F:transferase activity"/>
    <property type="evidence" value="ECO:0007669"/>
    <property type="project" value="UniProtKB-KW"/>
</dbReference>
<gene>
    <name evidence="2" type="ordered locus">Dda3937_03918</name>
</gene>
<dbReference type="KEGG" id="ddd:Dda3937_03918"/>
<dbReference type="EMBL" id="CP002038">
    <property type="protein sequence ID" value="ADM97619.1"/>
    <property type="molecule type" value="Genomic_DNA"/>
</dbReference>